<keyword evidence="2" id="KW-0378">Hydrolase</keyword>
<dbReference type="OrthoDB" id="3190691at2"/>
<comment type="caution">
    <text evidence="2">The sequence shown here is derived from an EMBL/GenBank/DDBJ whole genome shotgun (WGS) entry which is preliminary data.</text>
</comment>
<protein>
    <submittedName>
        <fullName evidence="2">MBL fold metallo-hydrolase</fullName>
    </submittedName>
</protein>
<dbReference type="RefSeq" id="WP_119482981.1">
    <property type="nucleotide sequence ID" value="NZ_QXTG01000002.1"/>
</dbReference>
<gene>
    <name evidence="2" type="ORF">D1781_14825</name>
</gene>
<dbReference type="SUPFAM" id="SSF56281">
    <property type="entry name" value="Metallo-hydrolase/oxidoreductase"/>
    <property type="match status" value="1"/>
</dbReference>
<proteinExistence type="predicted"/>
<dbReference type="Proteomes" id="UP000265742">
    <property type="component" value="Unassembled WGS sequence"/>
</dbReference>
<name>A0A3A1TYK5_9MICO</name>
<dbReference type="Pfam" id="PF13483">
    <property type="entry name" value="Lactamase_B_3"/>
    <property type="match status" value="1"/>
</dbReference>
<dbReference type="AlphaFoldDB" id="A0A3A1TYK5"/>
<evidence type="ECO:0000313" key="2">
    <source>
        <dbReference type="EMBL" id="RIX28671.1"/>
    </source>
</evidence>
<sequence length="212" mass="22471">MRITKLEHAALILEEAGRRLVVDPGGLTNPILGVDSVDAVVITHEHADHWTGDQLKRLLDANPGVPILGPSGVARAAEGFDVRVVAPGETVEIASWTLRFFGGNHAVIHASIPVIENVGVLVNERLYYPGDSFYIPLGVEVDTLAAPAGAPWLKISEAMDYVTQLKPKRAFGTHDGVLSAAGVGLVHDRLKAVTEAAGGEYFALKAGDTIDV</sequence>
<evidence type="ECO:0000313" key="3">
    <source>
        <dbReference type="Proteomes" id="UP000265742"/>
    </source>
</evidence>
<reference evidence="3" key="1">
    <citation type="submission" date="2018-09" db="EMBL/GenBank/DDBJ databases">
        <authorList>
            <person name="Kim I."/>
        </authorList>
    </citation>
    <scope>NUCLEOTIDE SEQUENCE [LARGE SCALE GENOMIC DNA]</scope>
    <source>
        <strain evidence="3">DD4a</strain>
    </source>
</reference>
<dbReference type="GO" id="GO:0016787">
    <property type="term" value="F:hydrolase activity"/>
    <property type="evidence" value="ECO:0007669"/>
    <property type="project" value="UniProtKB-KW"/>
</dbReference>
<accession>A0A3A1TYK5</accession>
<dbReference type="InterPro" id="IPR001279">
    <property type="entry name" value="Metallo-B-lactamas"/>
</dbReference>
<dbReference type="EMBL" id="QXTG01000002">
    <property type="protein sequence ID" value="RIX28671.1"/>
    <property type="molecule type" value="Genomic_DNA"/>
</dbReference>
<dbReference type="Gene3D" id="3.60.15.10">
    <property type="entry name" value="Ribonuclease Z/Hydroxyacylglutathione hydrolase-like"/>
    <property type="match status" value="1"/>
</dbReference>
<dbReference type="SMART" id="SM00849">
    <property type="entry name" value="Lactamase_B"/>
    <property type="match status" value="1"/>
</dbReference>
<keyword evidence="3" id="KW-1185">Reference proteome</keyword>
<dbReference type="PANTHER" id="PTHR43546:SF3">
    <property type="entry name" value="UPF0173 METAL-DEPENDENT HYDROLASE MJ1163"/>
    <property type="match status" value="1"/>
</dbReference>
<dbReference type="InterPro" id="IPR036866">
    <property type="entry name" value="RibonucZ/Hydroxyglut_hydro"/>
</dbReference>
<dbReference type="InterPro" id="IPR050114">
    <property type="entry name" value="UPF0173_UPF0282_UlaG_hydrolase"/>
</dbReference>
<dbReference type="PANTHER" id="PTHR43546">
    <property type="entry name" value="UPF0173 METAL-DEPENDENT HYDROLASE MJ1163-RELATED"/>
    <property type="match status" value="1"/>
</dbReference>
<feature type="domain" description="Metallo-beta-lactamase" evidence="1">
    <location>
        <begin position="7"/>
        <end position="174"/>
    </location>
</feature>
<organism evidence="2 3">
    <name type="scientific">Amnibacterium setariae</name>
    <dbReference type="NCBI Taxonomy" id="2306585"/>
    <lineage>
        <taxon>Bacteria</taxon>
        <taxon>Bacillati</taxon>
        <taxon>Actinomycetota</taxon>
        <taxon>Actinomycetes</taxon>
        <taxon>Micrococcales</taxon>
        <taxon>Microbacteriaceae</taxon>
        <taxon>Amnibacterium</taxon>
    </lineage>
</organism>
<evidence type="ECO:0000259" key="1">
    <source>
        <dbReference type="SMART" id="SM00849"/>
    </source>
</evidence>